<keyword evidence="4" id="KW-1185">Reference proteome</keyword>
<organism evidence="3 4">
    <name type="scientific">Phytophthora megakarya</name>
    <dbReference type="NCBI Taxonomy" id="4795"/>
    <lineage>
        <taxon>Eukaryota</taxon>
        <taxon>Sar</taxon>
        <taxon>Stramenopiles</taxon>
        <taxon>Oomycota</taxon>
        <taxon>Peronosporomycetes</taxon>
        <taxon>Peronosporales</taxon>
        <taxon>Peronosporaceae</taxon>
        <taxon>Phytophthora</taxon>
    </lineage>
</organism>
<dbReference type="PROSITE" id="PS50089">
    <property type="entry name" value="ZF_RING_2"/>
    <property type="match status" value="1"/>
</dbReference>
<dbReference type="Pfam" id="PF13923">
    <property type="entry name" value="zf-C3HC4_2"/>
    <property type="match status" value="1"/>
</dbReference>
<feature type="domain" description="RING-type" evidence="2">
    <location>
        <begin position="208"/>
        <end position="272"/>
    </location>
</feature>
<evidence type="ECO:0000313" key="3">
    <source>
        <dbReference type="EMBL" id="OWZ03259.1"/>
    </source>
</evidence>
<proteinExistence type="predicted"/>
<dbReference type="EMBL" id="NBNE01005628">
    <property type="protein sequence ID" value="OWZ03259.1"/>
    <property type="molecule type" value="Genomic_DNA"/>
</dbReference>
<dbReference type="OrthoDB" id="8062037at2759"/>
<evidence type="ECO:0000256" key="1">
    <source>
        <dbReference type="PROSITE-ProRule" id="PRU00175"/>
    </source>
</evidence>
<keyword evidence="1" id="KW-0479">Metal-binding</keyword>
<dbReference type="SUPFAM" id="SSF57850">
    <property type="entry name" value="RING/U-box"/>
    <property type="match status" value="1"/>
</dbReference>
<dbReference type="InterPro" id="IPR036871">
    <property type="entry name" value="PX_dom_sf"/>
</dbReference>
<reference evidence="4" key="1">
    <citation type="submission" date="2017-03" db="EMBL/GenBank/DDBJ databases">
        <title>Phytopthora megakarya and P. palmivora, two closely related causual agents of cacao black pod achieved similar genome size and gene model numbers by different mechanisms.</title>
        <authorList>
            <person name="Ali S."/>
            <person name="Shao J."/>
            <person name="Larry D.J."/>
            <person name="Kronmiller B."/>
            <person name="Shen D."/>
            <person name="Strem M.D."/>
            <person name="Melnick R.L."/>
            <person name="Guiltinan M.J."/>
            <person name="Tyler B.M."/>
            <person name="Meinhardt L.W."/>
            <person name="Bailey B.A."/>
        </authorList>
    </citation>
    <scope>NUCLEOTIDE SEQUENCE [LARGE SCALE GENOMIC DNA]</scope>
    <source>
        <strain evidence="4">zdho120</strain>
    </source>
</reference>
<dbReference type="SMART" id="SM00184">
    <property type="entry name" value="RING"/>
    <property type="match status" value="1"/>
</dbReference>
<dbReference type="SUPFAM" id="SSF64268">
    <property type="entry name" value="PX domain"/>
    <property type="match status" value="1"/>
</dbReference>
<keyword evidence="1" id="KW-0862">Zinc</keyword>
<dbReference type="AlphaFoldDB" id="A0A225VE80"/>
<sequence>MVGSRRVRKRSPSTSSLLPTYVGLLEHLHLTLQSARDNKRPLFILQVHRRNTCSGRHSPTRNSSWRTPHPFEDFETLHNRLVLALQHGHFCNAGCPWLFSFLTSEFPKKHIFQRNCSPKTVEARREKLLELLTSTLEFLLDKKNHACIVATTDVAKLVAEFLYGQDSVAQFMVETCSKSESSNNSSQPSLGVLCGDEEDPPKTSLMTCGVCNAPLISQVEKGNQRCSSISPVHSGSRRRSSVYATVLQCGHQFHDECILPVLNDTLRCPTCHHLEIQ</sequence>
<accession>A0A225VE80</accession>
<dbReference type="GO" id="GO:0035091">
    <property type="term" value="F:phosphatidylinositol binding"/>
    <property type="evidence" value="ECO:0007669"/>
    <property type="project" value="InterPro"/>
</dbReference>
<dbReference type="InterPro" id="IPR013083">
    <property type="entry name" value="Znf_RING/FYVE/PHD"/>
</dbReference>
<name>A0A225VE80_9STRA</name>
<protein>
    <recommendedName>
        <fullName evidence="2">RING-type domain-containing protein</fullName>
    </recommendedName>
</protein>
<gene>
    <name evidence="3" type="ORF">PHMEG_00025047</name>
</gene>
<keyword evidence="1" id="KW-0863">Zinc-finger</keyword>
<dbReference type="Gene3D" id="3.30.40.10">
    <property type="entry name" value="Zinc/RING finger domain, C3HC4 (zinc finger)"/>
    <property type="match status" value="1"/>
</dbReference>
<dbReference type="Gene3D" id="3.30.1520.10">
    <property type="entry name" value="Phox-like domain"/>
    <property type="match status" value="1"/>
</dbReference>
<comment type="caution">
    <text evidence="3">The sequence shown here is derived from an EMBL/GenBank/DDBJ whole genome shotgun (WGS) entry which is preliminary data.</text>
</comment>
<dbReference type="GO" id="GO:0008270">
    <property type="term" value="F:zinc ion binding"/>
    <property type="evidence" value="ECO:0007669"/>
    <property type="project" value="UniProtKB-KW"/>
</dbReference>
<dbReference type="Proteomes" id="UP000198211">
    <property type="component" value="Unassembled WGS sequence"/>
</dbReference>
<evidence type="ECO:0000259" key="2">
    <source>
        <dbReference type="PROSITE" id="PS50089"/>
    </source>
</evidence>
<dbReference type="InterPro" id="IPR001841">
    <property type="entry name" value="Znf_RING"/>
</dbReference>
<evidence type="ECO:0000313" key="4">
    <source>
        <dbReference type="Proteomes" id="UP000198211"/>
    </source>
</evidence>